<evidence type="ECO:0000313" key="5">
    <source>
        <dbReference type="Proteomes" id="UP001190700"/>
    </source>
</evidence>
<accession>A0AAE0GT39</accession>
<dbReference type="SUPFAM" id="SSF54593">
    <property type="entry name" value="Glyoxalase/Bleomycin resistance protein/Dihydroxybiphenyl dioxygenase"/>
    <property type="match status" value="2"/>
</dbReference>
<gene>
    <name evidence="4" type="ORF">CYMTET_9275</name>
</gene>
<comment type="caution">
    <text evidence="4">The sequence shown here is derived from an EMBL/GenBank/DDBJ whole genome shotgun (WGS) entry which is preliminary data.</text>
</comment>
<dbReference type="InterPro" id="IPR043193">
    <property type="entry name" value="GLOD4"/>
</dbReference>
<dbReference type="InterPro" id="IPR037523">
    <property type="entry name" value="VOC_core"/>
</dbReference>
<proteinExistence type="inferred from homology"/>
<feature type="domain" description="VOC" evidence="3">
    <location>
        <begin position="9"/>
        <end position="141"/>
    </location>
</feature>
<dbReference type="InterPro" id="IPR043194">
    <property type="entry name" value="GLOD4_C"/>
</dbReference>
<protein>
    <recommendedName>
        <fullName evidence="3">VOC domain-containing protein</fullName>
    </recommendedName>
</protein>
<keyword evidence="2" id="KW-0677">Repeat</keyword>
<dbReference type="PANTHER" id="PTHR46466">
    <property type="entry name" value="GLYOXALASE DOMAIN-CONTAINING PROTEIN 4"/>
    <property type="match status" value="1"/>
</dbReference>
<dbReference type="Proteomes" id="UP001190700">
    <property type="component" value="Unassembled WGS sequence"/>
</dbReference>
<organism evidence="4 5">
    <name type="scientific">Cymbomonas tetramitiformis</name>
    <dbReference type="NCBI Taxonomy" id="36881"/>
    <lineage>
        <taxon>Eukaryota</taxon>
        <taxon>Viridiplantae</taxon>
        <taxon>Chlorophyta</taxon>
        <taxon>Pyramimonadophyceae</taxon>
        <taxon>Pyramimonadales</taxon>
        <taxon>Pyramimonadaceae</taxon>
        <taxon>Cymbomonas</taxon>
    </lineage>
</organism>
<evidence type="ECO:0000313" key="4">
    <source>
        <dbReference type="EMBL" id="KAK3283011.1"/>
    </source>
</evidence>
<dbReference type="PROSITE" id="PS51819">
    <property type="entry name" value="VOC"/>
    <property type="match status" value="2"/>
</dbReference>
<dbReference type="Pfam" id="PF21701">
    <property type="entry name" value="GLOD4_C"/>
    <property type="match status" value="1"/>
</dbReference>
<comment type="similarity">
    <text evidence="1">Belongs to the glyoxalase I family.</text>
</comment>
<name>A0AAE0GT39_9CHLO</name>
<feature type="domain" description="VOC" evidence="3">
    <location>
        <begin position="136"/>
        <end position="257"/>
    </location>
</feature>
<feature type="non-terminal residue" evidence="4">
    <location>
        <position position="269"/>
    </location>
</feature>
<dbReference type="Pfam" id="PF00903">
    <property type="entry name" value="Glyoxalase"/>
    <property type="match status" value="1"/>
</dbReference>
<evidence type="ECO:0000256" key="2">
    <source>
        <dbReference type="ARBA" id="ARBA00022737"/>
    </source>
</evidence>
<dbReference type="Gene3D" id="3.10.180.10">
    <property type="entry name" value="2,3-Dihydroxybiphenyl 1,2-Dioxygenase, domain 1"/>
    <property type="match status" value="2"/>
</dbReference>
<dbReference type="PANTHER" id="PTHR46466:SF1">
    <property type="entry name" value="GLYOXALASE DOMAIN-CONTAINING PROTEIN 4"/>
    <property type="match status" value="1"/>
</dbReference>
<dbReference type="EMBL" id="LGRX02003073">
    <property type="protein sequence ID" value="KAK3283011.1"/>
    <property type="molecule type" value="Genomic_DNA"/>
</dbReference>
<keyword evidence="5" id="KW-1185">Reference proteome</keyword>
<reference evidence="4 5" key="1">
    <citation type="journal article" date="2015" name="Genome Biol. Evol.">
        <title>Comparative Genomics of a Bacterivorous Green Alga Reveals Evolutionary Causalities and Consequences of Phago-Mixotrophic Mode of Nutrition.</title>
        <authorList>
            <person name="Burns J.A."/>
            <person name="Paasch A."/>
            <person name="Narechania A."/>
            <person name="Kim E."/>
        </authorList>
    </citation>
    <scope>NUCLEOTIDE SEQUENCE [LARGE SCALE GENOMIC DNA]</scope>
    <source>
        <strain evidence="4 5">PLY_AMNH</strain>
    </source>
</reference>
<evidence type="ECO:0000259" key="3">
    <source>
        <dbReference type="PROSITE" id="PS51819"/>
    </source>
</evidence>
<dbReference type="CDD" id="cd16357">
    <property type="entry name" value="GLOD4_C"/>
    <property type="match status" value="1"/>
</dbReference>
<dbReference type="AlphaFoldDB" id="A0AAE0GT39"/>
<dbReference type="InterPro" id="IPR029068">
    <property type="entry name" value="Glyas_Bleomycin-R_OHBP_Dase"/>
</dbReference>
<evidence type="ECO:0000256" key="1">
    <source>
        <dbReference type="ARBA" id="ARBA00010363"/>
    </source>
</evidence>
<dbReference type="InterPro" id="IPR004360">
    <property type="entry name" value="Glyas_Fos-R_dOase_dom"/>
</dbReference>
<sequence length="269" mass="28721">MAALKIDGRSLHWVFKIADRAETIQFYRDVLGMKALRHEEFKEGCAAACNGPYDGTWSKTMIGYGPEDSSFVLELTYNYGIKSYELGNDFNCINVKHSAAFDKLKASGVGETLGDGAILVRSPDGYAFKVEGGSAPTLSVTLNVVDLKKSLAYWNGLLGLAVLSSDATSASLSFGESQSALNLQQLPEGSAISRGTAFGRVAFSCPSSQLKSIEAAVKEAGHTVLTPYVSLDTPGKATVEVVILADPDGVEICFVNDEGFRDLSQVDPK</sequence>